<dbReference type="PANTHER" id="PTHR10472">
    <property type="entry name" value="D-TYROSYL-TRNA TYR DEACYLASE"/>
    <property type="match status" value="1"/>
</dbReference>
<comment type="catalytic activity">
    <reaction evidence="2">
        <text>a D-aminoacyl-tRNA + H2O = a tRNA + a D-alpha-amino acid + H(+)</text>
        <dbReference type="Rhea" id="RHEA:13953"/>
        <dbReference type="Rhea" id="RHEA-COMP:10123"/>
        <dbReference type="Rhea" id="RHEA-COMP:10124"/>
        <dbReference type="ChEBI" id="CHEBI:15377"/>
        <dbReference type="ChEBI" id="CHEBI:15378"/>
        <dbReference type="ChEBI" id="CHEBI:59871"/>
        <dbReference type="ChEBI" id="CHEBI:78442"/>
        <dbReference type="ChEBI" id="CHEBI:79333"/>
        <dbReference type="EC" id="3.1.1.96"/>
    </reaction>
</comment>
<dbReference type="EC" id="3.1.1.-" evidence="2"/>
<accession>A0A2V3W9U7</accession>
<dbReference type="EMBL" id="QJJR01000008">
    <property type="protein sequence ID" value="PXW89998.1"/>
    <property type="molecule type" value="Genomic_DNA"/>
</dbReference>
<keyword evidence="2" id="KW-0963">Cytoplasm</keyword>
<evidence type="ECO:0000313" key="4">
    <source>
        <dbReference type="Proteomes" id="UP000247922"/>
    </source>
</evidence>
<keyword evidence="2" id="KW-0694">RNA-binding</keyword>
<comment type="subunit">
    <text evidence="2">Homodimer.</text>
</comment>
<sequence length="152" mass="16864">MKIVVQRVKEGQVTVNQEVVGAIKAGCVVLVGITHTDTKDDANYLANKLVHLRVFEDENGKMNDSVLAFKGAVLSISQFTLYSDTRKGRRPNFMEAAKPDVAEPLYHYFNEQVEALGVPVETGRFGEMMDVELVNDGPVTLVIDSEERHKKG</sequence>
<organism evidence="3 4">
    <name type="scientific">Streptohalobacillus salinus</name>
    <dbReference type="NCBI Taxonomy" id="621096"/>
    <lineage>
        <taxon>Bacteria</taxon>
        <taxon>Bacillati</taxon>
        <taxon>Bacillota</taxon>
        <taxon>Bacilli</taxon>
        <taxon>Bacillales</taxon>
        <taxon>Bacillaceae</taxon>
        <taxon>Streptohalobacillus</taxon>
    </lineage>
</organism>
<dbReference type="RefSeq" id="WP_110251535.1">
    <property type="nucleotide sequence ID" value="NZ_QJJR01000008.1"/>
</dbReference>
<keyword evidence="2" id="KW-0820">tRNA-binding</keyword>
<dbReference type="Pfam" id="PF02580">
    <property type="entry name" value="Tyr_Deacylase"/>
    <property type="match status" value="1"/>
</dbReference>
<dbReference type="FunFam" id="3.50.80.10:FF:000001">
    <property type="entry name" value="D-aminoacyl-tRNA deacylase"/>
    <property type="match status" value="1"/>
</dbReference>
<dbReference type="GO" id="GO:0019478">
    <property type="term" value="P:D-amino acid catabolic process"/>
    <property type="evidence" value="ECO:0007669"/>
    <property type="project" value="UniProtKB-UniRule"/>
</dbReference>
<comment type="subcellular location">
    <subcellularLocation>
        <location evidence="2">Cytoplasm</location>
    </subcellularLocation>
</comment>
<proteinExistence type="inferred from homology"/>
<dbReference type="GO" id="GO:0005737">
    <property type="term" value="C:cytoplasm"/>
    <property type="evidence" value="ECO:0007669"/>
    <property type="project" value="UniProtKB-SubCell"/>
</dbReference>
<dbReference type="NCBIfam" id="TIGR00256">
    <property type="entry name" value="D-aminoacyl-tRNA deacylase"/>
    <property type="match status" value="1"/>
</dbReference>
<dbReference type="InterPro" id="IPR003732">
    <property type="entry name" value="Daa-tRNA_deacyls_DTD"/>
</dbReference>
<dbReference type="PANTHER" id="PTHR10472:SF5">
    <property type="entry name" value="D-AMINOACYL-TRNA DEACYLASE 1"/>
    <property type="match status" value="1"/>
</dbReference>
<dbReference type="GO" id="GO:0106026">
    <property type="term" value="F:Gly-tRNA(Ala) deacylase activity"/>
    <property type="evidence" value="ECO:0007669"/>
    <property type="project" value="UniProtKB-UniRule"/>
</dbReference>
<dbReference type="GO" id="GO:0043908">
    <property type="term" value="F:Ser(Gly)-tRNA(Ala) hydrolase activity"/>
    <property type="evidence" value="ECO:0007669"/>
    <property type="project" value="UniProtKB-UniRule"/>
</dbReference>
<comment type="domain">
    <text evidence="2">A Gly-cisPro motif from one monomer fits into the active site of the other monomer to allow specific chiral rejection of L-amino acids.</text>
</comment>
<dbReference type="InterPro" id="IPR023509">
    <property type="entry name" value="DTD-like_sf"/>
</dbReference>
<dbReference type="GO" id="GO:0051500">
    <property type="term" value="F:D-tyrosyl-tRNA(Tyr) deacylase activity"/>
    <property type="evidence" value="ECO:0007669"/>
    <property type="project" value="TreeGrafter"/>
</dbReference>
<evidence type="ECO:0000256" key="1">
    <source>
        <dbReference type="ARBA" id="ARBA00009673"/>
    </source>
</evidence>
<dbReference type="GO" id="GO:0000049">
    <property type="term" value="F:tRNA binding"/>
    <property type="evidence" value="ECO:0007669"/>
    <property type="project" value="UniProtKB-UniRule"/>
</dbReference>
<comment type="catalytic activity">
    <reaction evidence="2">
        <text>glycyl-tRNA(Ala) + H2O = tRNA(Ala) + glycine + H(+)</text>
        <dbReference type="Rhea" id="RHEA:53744"/>
        <dbReference type="Rhea" id="RHEA-COMP:9657"/>
        <dbReference type="Rhea" id="RHEA-COMP:13640"/>
        <dbReference type="ChEBI" id="CHEBI:15377"/>
        <dbReference type="ChEBI" id="CHEBI:15378"/>
        <dbReference type="ChEBI" id="CHEBI:57305"/>
        <dbReference type="ChEBI" id="CHEBI:78442"/>
        <dbReference type="ChEBI" id="CHEBI:78522"/>
    </reaction>
</comment>
<gene>
    <name evidence="2" type="primary">dtd</name>
    <name evidence="3" type="ORF">DES38_1087</name>
</gene>
<keyword evidence="2" id="KW-0378">Hydrolase</keyword>
<protein>
    <recommendedName>
        <fullName evidence="2">D-aminoacyl-tRNA deacylase</fullName>
        <shortName evidence="2">DTD</shortName>
        <ecNumber evidence="2">3.1.1.96</ecNumber>
    </recommendedName>
    <alternativeName>
        <fullName evidence="2">Gly-tRNA(Ala) deacylase</fullName>
        <ecNumber evidence="2">3.1.1.-</ecNumber>
    </alternativeName>
</protein>
<dbReference type="OrthoDB" id="9801395at2"/>
<dbReference type="HAMAP" id="MF_00518">
    <property type="entry name" value="Deacylase_Dtd"/>
    <property type="match status" value="1"/>
</dbReference>
<feature type="short sequence motif" description="Gly-cisPro motif, important for rejection of L-amino acids" evidence="2">
    <location>
        <begin position="137"/>
        <end position="138"/>
    </location>
</feature>
<comment type="caution">
    <text evidence="3">The sequence shown here is derived from an EMBL/GenBank/DDBJ whole genome shotgun (WGS) entry which is preliminary data.</text>
</comment>
<dbReference type="AlphaFoldDB" id="A0A2V3W9U7"/>
<comment type="similarity">
    <text evidence="1 2">Belongs to the DTD family.</text>
</comment>
<keyword evidence="4" id="KW-1185">Reference proteome</keyword>
<dbReference type="CDD" id="cd00563">
    <property type="entry name" value="Dtyr_deacylase"/>
    <property type="match status" value="1"/>
</dbReference>
<evidence type="ECO:0000256" key="2">
    <source>
        <dbReference type="HAMAP-Rule" id="MF_00518"/>
    </source>
</evidence>
<dbReference type="SUPFAM" id="SSF69500">
    <property type="entry name" value="DTD-like"/>
    <property type="match status" value="1"/>
</dbReference>
<dbReference type="Proteomes" id="UP000247922">
    <property type="component" value="Unassembled WGS sequence"/>
</dbReference>
<dbReference type="Gene3D" id="3.50.80.10">
    <property type="entry name" value="D-tyrosyl-tRNA(Tyr) deacylase"/>
    <property type="match status" value="1"/>
</dbReference>
<comment type="function">
    <text evidence="2">An aminoacyl-tRNA editing enzyme that deacylates mischarged D-aminoacyl-tRNAs. Also deacylates mischarged glycyl-tRNA(Ala), protecting cells against glycine mischarging by AlaRS. Acts via tRNA-based rather than protein-based catalysis; rejects L-amino acids rather than detecting D-amino acids in the active site. By recycling D-aminoacyl-tRNA to D-amino acids and free tRNA molecules, this enzyme counteracts the toxicity associated with the formation of D-aminoacyl-tRNA entities in vivo and helps enforce protein L-homochirality.</text>
</comment>
<reference evidence="3 4" key="1">
    <citation type="submission" date="2018-05" db="EMBL/GenBank/DDBJ databases">
        <title>Genomic Encyclopedia of Type Strains, Phase IV (KMG-IV): sequencing the most valuable type-strain genomes for metagenomic binning, comparative biology and taxonomic classification.</title>
        <authorList>
            <person name="Goeker M."/>
        </authorList>
    </citation>
    <scope>NUCLEOTIDE SEQUENCE [LARGE SCALE GENOMIC DNA]</scope>
    <source>
        <strain evidence="3 4">DSM 22440</strain>
    </source>
</reference>
<name>A0A2V3W9U7_9BACI</name>
<dbReference type="EC" id="3.1.1.96" evidence="2"/>
<evidence type="ECO:0000313" key="3">
    <source>
        <dbReference type="EMBL" id="PXW89998.1"/>
    </source>
</evidence>